<dbReference type="Pfam" id="PF14324">
    <property type="entry name" value="PINIT"/>
    <property type="match status" value="1"/>
</dbReference>
<feature type="domain" description="SP-RING-type" evidence="9">
    <location>
        <begin position="248"/>
        <end position="334"/>
    </location>
</feature>
<dbReference type="Proteomes" id="UP001626550">
    <property type="component" value="Unassembled WGS sequence"/>
</dbReference>
<dbReference type="AlphaFoldDB" id="A0ABD2QL00"/>
<dbReference type="PANTHER" id="PTHR10782:SF94">
    <property type="entry name" value="SUPPRESSOR OF VARIEGATION 2-10, ISOFORM I"/>
    <property type="match status" value="1"/>
</dbReference>
<accession>A0ABD2QL00</accession>
<keyword evidence="4" id="KW-0479">Metal-binding</keyword>
<keyword evidence="5 8" id="KW-0863">Zinc-finger</keyword>
<comment type="caution">
    <text evidence="11">The sequence shown here is derived from an EMBL/GenBank/DDBJ whole genome shotgun (WGS) entry which is preliminary data.</text>
</comment>
<dbReference type="PROSITE" id="PS51044">
    <property type="entry name" value="ZF_SP_RING"/>
    <property type="match status" value="1"/>
</dbReference>
<evidence type="ECO:0000256" key="6">
    <source>
        <dbReference type="ARBA" id="ARBA00022786"/>
    </source>
</evidence>
<keyword evidence="7" id="KW-0862">Zinc</keyword>
<dbReference type="InterPro" id="IPR023321">
    <property type="entry name" value="PINIT"/>
</dbReference>
<dbReference type="Gene3D" id="2.60.120.780">
    <property type="entry name" value="PINIT domain"/>
    <property type="match status" value="1"/>
</dbReference>
<dbReference type="PANTHER" id="PTHR10782">
    <property type="entry name" value="ZINC FINGER MIZ DOMAIN-CONTAINING PROTEIN"/>
    <property type="match status" value="1"/>
</dbReference>
<evidence type="ECO:0000256" key="2">
    <source>
        <dbReference type="ARBA" id="ARBA00005383"/>
    </source>
</evidence>
<name>A0ABD2QL00_9PLAT</name>
<evidence type="ECO:0000256" key="5">
    <source>
        <dbReference type="ARBA" id="ARBA00022771"/>
    </source>
</evidence>
<comment type="similarity">
    <text evidence="2">Belongs to the PIAS family.</text>
</comment>
<dbReference type="GO" id="GO:0016874">
    <property type="term" value="F:ligase activity"/>
    <property type="evidence" value="ECO:0007669"/>
    <property type="project" value="UniProtKB-KW"/>
</dbReference>
<keyword evidence="6" id="KW-0833">Ubl conjugation pathway</keyword>
<evidence type="ECO:0000259" key="9">
    <source>
        <dbReference type="PROSITE" id="PS51044"/>
    </source>
</evidence>
<comment type="pathway">
    <text evidence="1">Protein modification; protein sumoylation.</text>
</comment>
<protein>
    <submittedName>
        <fullName evidence="11">E3 SUMO-protein ligase pias2</fullName>
    </submittedName>
</protein>
<dbReference type="InterPro" id="IPR038654">
    <property type="entry name" value="PINIT_sf"/>
</dbReference>
<keyword evidence="12" id="KW-1185">Reference proteome</keyword>
<dbReference type="Pfam" id="PF02891">
    <property type="entry name" value="zf-MIZ"/>
    <property type="match status" value="1"/>
</dbReference>
<dbReference type="InterPro" id="IPR013083">
    <property type="entry name" value="Znf_RING/FYVE/PHD"/>
</dbReference>
<keyword evidence="11" id="KW-0436">Ligase</keyword>
<evidence type="ECO:0000256" key="8">
    <source>
        <dbReference type="PROSITE-ProRule" id="PRU00452"/>
    </source>
</evidence>
<dbReference type="EMBL" id="JBJKFK010000074">
    <property type="protein sequence ID" value="KAL3320120.1"/>
    <property type="molecule type" value="Genomic_DNA"/>
</dbReference>
<sequence length="401" mass="44963">MPANANVVVPQVFSALEFNSTPFYVLVETLVKPTILIPHIGNFLPDARKMYSQTYPIPYQTDVFETIAYHTKNLPNMQTYFGVEVVLRFAKFDQEVAKKVLKPPLNHDGYNESALLEVEDALPTHLTIEINGRSPKMPHILPSSKPTLDGRRNPRPISVTSLLKLARNFKNTVKISWMHDYSSYVYHIMGIYLMQKRSVSELCNSLSQTSVLSLEECKKAVTDKLASKKPVQKCDESPELQICELQADDDLILPTTISVQLVCPLSKSRISLPVRASTCSHIQCFDATSYLLLNSNKPTWLCPVCDGPAPYSLLLVDQVIMDALKQESTSNTDTIIFNQNGEWTPGEPNITDVDTDEETLDIATSQSRKRPVSPPLDSSSKRGLFSLHNLYSSVSRDDINR</sequence>
<dbReference type="GO" id="GO:0008270">
    <property type="term" value="F:zinc ion binding"/>
    <property type="evidence" value="ECO:0007669"/>
    <property type="project" value="UniProtKB-KW"/>
</dbReference>
<organism evidence="11 12">
    <name type="scientific">Cichlidogyrus casuarinus</name>
    <dbReference type="NCBI Taxonomy" id="1844966"/>
    <lineage>
        <taxon>Eukaryota</taxon>
        <taxon>Metazoa</taxon>
        <taxon>Spiralia</taxon>
        <taxon>Lophotrochozoa</taxon>
        <taxon>Platyhelminthes</taxon>
        <taxon>Monogenea</taxon>
        <taxon>Monopisthocotylea</taxon>
        <taxon>Dactylogyridea</taxon>
        <taxon>Ancyrocephalidae</taxon>
        <taxon>Cichlidogyrus</taxon>
    </lineage>
</organism>
<evidence type="ECO:0000259" key="10">
    <source>
        <dbReference type="PROSITE" id="PS51466"/>
    </source>
</evidence>
<dbReference type="GO" id="GO:0016740">
    <property type="term" value="F:transferase activity"/>
    <property type="evidence" value="ECO:0007669"/>
    <property type="project" value="UniProtKB-KW"/>
</dbReference>
<evidence type="ECO:0000256" key="4">
    <source>
        <dbReference type="ARBA" id="ARBA00022723"/>
    </source>
</evidence>
<dbReference type="PROSITE" id="PS51466">
    <property type="entry name" value="PINIT"/>
    <property type="match status" value="1"/>
</dbReference>
<feature type="domain" description="PINIT" evidence="10">
    <location>
        <begin position="1"/>
        <end position="197"/>
    </location>
</feature>
<dbReference type="Gene3D" id="3.30.40.10">
    <property type="entry name" value="Zinc/RING finger domain, C3HC4 (zinc finger)"/>
    <property type="match status" value="1"/>
</dbReference>
<evidence type="ECO:0000313" key="12">
    <source>
        <dbReference type="Proteomes" id="UP001626550"/>
    </source>
</evidence>
<evidence type="ECO:0000313" key="11">
    <source>
        <dbReference type="EMBL" id="KAL3320120.1"/>
    </source>
</evidence>
<evidence type="ECO:0000256" key="3">
    <source>
        <dbReference type="ARBA" id="ARBA00022679"/>
    </source>
</evidence>
<reference evidence="11 12" key="1">
    <citation type="submission" date="2024-11" db="EMBL/GenBank/DDBJ databases">
        <title>Adaptive evolution of stress response genes in parasites aligns with host niche diversity.</title>
        <authorList>
            <person name="Hahn C."/>
            <person name="Resl P."/>
        </authorList>
    </citation>
    <scope>NUCLEOTIDE SEQUENCE [LARGE SCALE GENOMIC DNA]</scope>
    <source>
        <strain evidence="11">EGGRZ-B1_66</strain>
        <tissue evidence="11">Body</tissue>
    </source>
</reference>
<gene>
    <name evidence="11" type="primary">PIAS2</name>
    <name evidence="11" type="ORF">Ciccas_001187</name>
</gene>
<keyword evidence="3" id="KW-0808">Transferase</keyword>
<proteinExistence type="inferred from homology"/>
<evidence type="ECO:0000256" key="7">
    <source>
        <dbReference type="ARBA" id="ARBA00022833"/>
    </source>
</evidence>
<dbReference type="InterPro" id="IPR004181">
    <property type="entry name" value="Znf_MIZ"/>
</dbReference>
<evidence type="ECO:0000256" key="1">
    <source>
        <dbReference type="ARBA" id="ARBA00004718"/>
    </source>
</evidence>